<dbReference type="NCBIfam" id="TIGR04176">
    <property type="entry name" value="MarR_EPS"/>
    <property type="match status" value="1"/>
</dbReference>
<dbReference type="InterPro" id="IPR026433">
    <property type="entry name" value="MarR_EPS"/>
</dbReference>
<dbReference type="InterPro" id="IPR036390">
    <property type="entry name" value="WH_DNA-bd_sf"/>
</dbReference>
<dbReference type="Pfam" id="PF13412">
    <property type="entry name" value="HTH_24"/>
    <property type="match status" value="1"/>
</dbReference>
<proteinExistence type="predicted"/>
<dbReference type="InterPro" id="IPR036388">
    <property type="entry name" value="WH-like_DNA-bd_sf"/>
</dbReference>
<accession>A0A0B5E0J8</accession>
<dbReference type="HOGENOM" id="CLU_147409_0_0_5"/>
<name>A0A0B5E0J8_9RHOB</name>
<dbReference type="KEGG" id="cid:P73_4064"/>
<dbReference type="Gene3D" id="1.10.10.10">
    <property type="entry name" value="Winged helix-like DNA-binding domain superfamily/Winged helix DNA-binding domain"/>
    <property type="match status" value="1"/>
</dbReference>
<keyword evidence="2" id="KW-1185">Reference proteome</keyword>
<dbReference type="STRING" id="1208324.P73_4064"/>
<dbReference type="SUPFAM" id="SSF46785">
    <property type="entry name" value="Winged helix' DNA-binding domain"/>
    <property type="match status" value="1"/>
</dbReference>
<gene>
    <name evidence="1" type="ORF">P73_4064</name>
</gene>
<dbReference type="OrthoDB" id="8537236at2"/>
<protein>
    <submittedName>
        <fullName evidence="1">MarR family transcriptional regulator</fullName>
    </submittedName>
</protein>
<sequence length="125" mass="14366">MTESRRKTIQEDIRFRILREIEQNPEISQRELSRALGTSLGRIHYLLHALIEKGLIKAGNFSAAENKASYRYLLTARGVTEKARLTRRFLARKMEEYEALTAEIARVQRELDGSVEGCRSGRDEG</sequence>
<dbReference type="EMBL" id="CP004393">
    <property type="protein sequence ID" value="AJE48779.1"/>
    <property type="molecule type" value="Genomic_DNA"/>
</dbReference>
<dbReference type="AlphaFoldDB" id="A0A0B5E0J8"/>
<reference evidence="1 2" key="1">
    <citation type="journal article" date="2014" name="Int. J. Syst. Evol. Microbiol.">
        <title>Celeribacter indicus sp. nov., a polycyclic aromatic hydrocarbon-degrading bacterium from deep-sea sediment and reclassification of Huaishuia halophila as Celeribacter halophilus comb. nov.</title>
        <authorList>
            <person name="Lai Q."/>
            <person name="Cao J."/>
            <person name="Yuan J."/>
            <person name="Li F."/>
            <person name="Shao Z."/>
        </authorList>
    </citation>
    <scope>NUCLEOTIDE SEQUENCE [LARGE SCALE GENOMIC DNA]</scope>
    <source>
        <strain evidence="1">P73</strain>
    </source>
</reference>
<dbReference type="Proteomes" id="UP000031521">
    <property type="component" value="Chromosome"/>
</dbReference>
<dbReference type="RefSeq" id="WP_043871010.1">
    <property type="nucleotide sequence ID" value="NZ_CP004393.1"/>
</dbReference>
<organism evidence="1 2">
    <name type="scientific">Celeribacter indicus</name>
    <dbReference type="NCBI Taxonomy" id="1208324"/>
    <lineage>
        <taxon>Bacteria</taxon>
        <taxon>Pseudomonadati</taxon>
        <taxon>Pseudomonadota</taxon>
        <taxon>Alphaproteobacteria</taxon>
        <taxon>Rhodobacterales</taxon>
        <taxon>Roseobacteraceae</taxon>
        <taxon>Celeribacter</taxon>
    </lineage>
</organism>
<evidence type="ECO:0000313" key="1">
    <source>
        <dbReference type="EMBL" id="AJE48779.1"/>
    </source>
</evidence>
<evidence type="ECO:0000313" key="2">
    <source>
        <dbReference type="Proteomes" id="UP000031521"/>
    </source>
</evidence>